<evidence type="ECO:0000259" key="2">
    <source>
        <dbReference type="PROSITE" id="PS50172"/>
    </source>
</evidence>
<dbReference type="Pfam" id="PF12738">
    <property type="entry name" value="PTCB-BRCT"/>
    <property type="match status" value="1"/>
</dbReference>
<feature type="domain" description="BRCT" evidence="2">
    <location>
        <begin position="348"/>
        <end position="413"/>
    </location>
</feature>
<organism evidence="3 4">
    <name type="scientific">Apolygus lucorum</name>
    <name type="common">Small green plant bug</name>
    <name type="synonym">Lygocoris lucorum</name>
    <dbReference type="NCBI Taxonomy" id="248454"/>
    <lineage>
        <taxon>Eukaryota</taxon>
        <taxon>Metazoa</taxon>
        <taxon>Ecdysozoa</taxon>
        <taxon>Arthropoda</taxon>
        <taxon>Hexapoda</taxon>
        <taxon>Insecta</taxon>
        <taxon>Pterygota</taxon>
        <taxon>Neoptera</taxon>
        <taxon>Paraneoptera</taxon>
        <taxon>Hemiptera</taxon>
        <taxon>Heteroptera</taxon>
        <taxon>Panheteroptera</taxon>
        <taxon>Cimicomorpha</taxon>
        <taxon>Miridae</taxon>
        <taxon>Mirini</taxon>
        <taxon>Apolygus</taxon>
    </lineage>
</organism>
<dbReference type="EMBL" id="WIXP02000012">
    <property type="protein sequence ID" value="KAF6202248.1"/>
    <property type="molecule type" value="Genomic_DNA"/>
</dbReference>
<dbReference type="GO" id="GO:0000278">
    <property type="term" value="P:mitotic cell cycle"/>
    <property type="evidence" value="ECO:0007669"/>
    <property type="project" value="TreeGrafter"/>
</dbReference>
<feature type="region of interest" description="Disordered" evidence="1">
    <location>
        <begin position="79"/>
        <end position="215"/>
    </location>
</feature>
<evidence type="ECO:0000256" key="1">
    <source>
        <dbReference type="SAM" id="MobiDB-lite"/>
    </source>
</evidence>
<comment type="caution">
    <text evidence="3">The sequence shown here is derived from an EMBL/GenBank/DDBJ whole genome shotgun (WGS) entry which is preliminary data.</text>
</comment>
<reference evidence="3" key="1">
    <citation type="journal article" date="2021" name="Mol. Ecol. Resour.">
        <title>Apolygus lucorum genome provides insights into omnivorousness and mesophyll feeding.</title>
        <authorList>
            <person name="Liu Y."/>
            <person name="Liu H."/>
            <person name="Wang H."/>
            <person name="Huang T."/>
            <person name="Liu B."/>
            <person name="Yang B."/>
            <person name="Yin L."/>
            <person name="Li B."/>
            <person name="Zhang Y."/>
            <person name="Zhang S."/>
            <person name="Jiang F."/>
            <person name="Zhang X."/>
            <person name="Ren Y."/>
            <person name="Wang B."/>
            <person name="Wang S."/>
            <person name="Lu Y."/>
            <person name="Wu K."/>
            <person name="Fan W."/>
            <person name="Wang G."/>
        </authorList>
    </citation>
    <scope>NUCLEOTIDE SEQUENCE</scope>
    <source>
        <strain evidence="3">12Hb</strain>
    </source>
</reference>
<dbReference type="Pfam" id="PF00533">
    <property type="entry name" value="BRCT"/>
    <property type="match status" value="1"/>
</dbReference>
<dbReference type="PROSITE" id="PS50172">
    <property type="entry name" value="BRCT"/>
    <property type="match status" value="3"/>
</dbReference>
<dbReference type="SMART" id="SM00292">
    <property type="entry name" value="BRCT"/>
    <property type="match status" value="2"/>
</dbReference>
<dbReference type="SUPFAM" id="SSF52113">
    <property type="entry name" value="BRCT domain"/>
    <property type="match status" value="3"/>
</dbReference>
<dbReference type="Gene3D" id="3.40.50.10190">
    <property type="entry name" value="BRCT domain"/>
    <property type="match status" value="3"/>
</dbReference>
<feature type="compositionally biased region" description="Polar residues" evidence="1">
    <location>
        <begin position="239"/>
        <end position="248"/>
    </location>
</feature>
<dbReference type="Pfam" id="PF16589">
    <property type="entry name" value="BRCT_2"/>
    <property type="match status" value="1"/>
</dbReference>
<feature type="compositionally biased region" description="Acidic residues" evidence="1">
    <location>
        <begin position="149"/>
        <end position="159"/>
    </location>
</feature>
<protein>
    <recommendedName>
        <fullName evidence="2">BRCT domain-containing protein</fullName>
    </recommendedName>
</protein>
<dbReference type="InterPro" id="IPR036420">
    <property type="entry name" value="BRCT_dom_sf"/>
</dbReference>
<dbReference type="InterPro" id="IPR022047">
    <property type="entry name" value="Microcephalin-like"/>
</dbReference>
<keyword evidence="4" id="KW-1185">Reference proteome</keyword>
<dbReference type="PANTHER" id="PTHR14625">
    <property type="entry name" value="MICROCEPHALIN"/>
    <property type="match status" value="1"/>
</dbReference>
<gene>
    <name evidence="3" type="ORF">GE061_004646</name>
</gene>
<feature type="region of interest" description="Disordered" evidence="1">
    <location>
        <begin position="235"/>
        <end position="306"/>
    </location>
</feature>
<feature type="compositionally biased region" description="Basic residues" evidence="1">
    <location>
        <begin position="88"/>
        <end position="97"/>
    </location>
</feature>
<feature type="compositionally biased region" description="Polar residues" evidence="1">
    <location>
        <begin position="112"/>
        <end position="125"/>
    </location>
</feature>
<sequence>VTHVIFKEGKISTYMKAQEANIPVVSLLWIEACKTVGGLVDPKLYAPSDNEQYMKNIPIEEARKRERFLRRGQAFLDRLNGILPPKPPRTRSNKKKNLVSATEGKRKRKVTNSETKQPIKTTQLSKGPKKLDFNNPGTSGSAVKKSTDSDSDYVSETDTEGTAAKDQKRRRSAPADLGKGVQPKLTQFFTKKTKKNNEDLLRTPPKSSDHSPQKDLMKILTGGYVTTDKKRRKLFDPNESMSFSQNLPGTPAEMSPYIKASPSSVSTRSRSTSKRSKRVPAVERPSAARKSLAPLMEHEEHDSSLAQTSRNSLSCFVLEKKSKVPAKCQPRIAFTSISKEDLTNCKGIIKKLGMFDIDTTVTKRTTHLVTTAPGRRTINMVKAIARGCWILDLEWMTYSESNGKWMSEEPYELKSFSEAVTACRLEKQAFGKDFSLDLFSSRGHIFVDSDVQPPRPDLVEMLKLCGGKVVHVSVKADVVISLRPASEAIPEVSIVSPLWILDSITQNKSLPLDQYKKSGAVLDGRRKFLVEEAKEDEIGIELGLKATKLGVLTLVEDVAGVEQLFGVLKCLTFQPPTFRNSKNHSLVGKLNFIWR</sequence>
<feature type="compositionally biased region" description="Low complexity" evidence="1">
    <location>
        <begin position="261"/>
        <end position="270"/>
    </location>
</feature>
<feature type="non-terminal residue" evidence="3">
    <location>
        <position position="595"/>
    </location>
</feature>
<dbReference type="Proteomes" id="UP000466442">
    <property type="component" value="Linkage Group LG12"/>
</dbReference>
<dbReference type="InterPro" id="IPR001357">
    <property type="entry name" value="BRCT_dom"/>
</dbReference>
<feature type="domain" description="BRCT" evidence="2">
    <location>
        <begin position="434"/>
        <end position="517"/>
    </location>
</feature>
<dbReference type="CDD" id="cd17751">
    <property type="entry name" value="BRCT_microcephalin_rpt3"/>
    <property type="match status" value="1"/>
</dbReference>
<accession>A0A8S9X1K3</accession>
<dbReference type="AlphaFoldDB" id="A0A8S9X1K3"/>
<dbReference type="CDD" id="cd17736">
    <property type="entry name" value="BRCT_microcephalin_rpt2"/>
    <property type="match status" value="1"/>
</dbReference>
<evidence type="ECO:0000313" key="4">
    <source>
        <dbReference type="Proteomes" id="UP000466442"/>
    </source>
</evidence>
<name>A0A8S9X1K3_APOLU</name>
<feature type="compositionally biased region" description="Basic and acidic residues" evidence="1">
    <location>
        <begin position="195"/>
        <end position="215"/>
    </location>
</feature>
<dbReference type="PANTHER" id="PTHR14625:SF3">
    <property type="entry name" value="MICROCEPHALIN"/>
    <property type="match status" value="1"/>
</dbReference>
<dbReference type="OrthoDB" id="2384350at2759"/>
<feature type="domain" description="BRCT" evidence="2">
    <location>
        <begin position="1"/>
        <end position="47"/>
    </location>
</feature>
<proteinExistence type="predicted"/>
<evidence type="ECO:0000313" key="3">
    <source>
        <dbReference type="EMBL" id="KAF6202248.1"/>
    </source>
</evidence>